<dbReference type="Pfam" id="PF00005">
    <property type="entry name" value="ABC_tran"/>
    <property type="match status" value="2"/>
</dbReference>
<comment type="similarity">
    <text evidence="2">Belongs to the ABC transporter superfamily.</text>
</comment>
<organism evidence="12 13">
    <name type="scientific">Kineothrix alysoides</name>
    <dbReference type="NCBI Taxonomy" id="1469948"/>
    <lineage>
        <taxon>Bacteria</taxon>
        <taxon>Bacillati</taxon>
        <taxon>Bacillota</taxon>
        <taxon>Clostridia</taxon>
        <taxon>Lachnospirales</taxon>
        <taxon>Lachnospiraceae</taxon>
        <taxon>Kineothrix</taxon>
    </lineage>
</organism>
<dbReference type="InterPro" id="IPR017871">
    <property type="entry name" value="ABC_transporter-like_CS"/>
</dbReference>
<dbReference type="EMBL" id="SLUO01000015">
    <property type="protein sequence ID" value="TCL55381.1"/>
    <property type="molecule type" value="Genomic_DNA"/>
</dbReference>
<dbReference type="SUPFAM" id="SSF52540">
    <property type="entry name" value="P-loop containing nucleoside triphosphate hydrolases"/>
    <property type="match status" value="2"/>
</dbReference>
<dbReference type="FunFam" id="3.40.50.300:FF:000224">
    <property type="entry name" value="Energy-coupling factor transporter ATP-binding protein EcfA"/>
    <property type="match status" value="1"/>
</dbReference>
<keyword evidence="7 12" id="KW-0067">ATP-binding</keyword>
<keyword evidence="5" id="KW-0677">Repeat</keyword>
<dbReference type="InterPro" id="IPR027417">
    <property type="entry name" value="P-loop_NTPase"/>
</dbReference>
<dbReference type="GO" id="GO:0042626">
    <property type="term" value="F:ATPase-coupled transmembrane transporter activity"/>
    <property type="evidence" value="ECO:0007669"/>
    <property type="project" value="TreeGrafter"/>
</dbReference>
<evidence type="ECO:0000256" key="3">
    <source>
        <dbReference type="ARBA" id="ARBA00022448"/>
    </source>
</evidence>
<keyword evidence="3" id="KW-0813">Transport</keyword>
<dbReference type="Gene3D" id="3.40.50.300">
    <property type="entry name" value="P-loop containing nucleotide triphosphate hydrolases"/>
    <property type="match status" value="2"/>
</dbReference>
<dbReference type="PROSITE" id="PS00211">
    <property type="entry name" value="ABC_TRANSPORTER_1"/>
    <property type="match status" value="1"/>
</dbReference>
<dbReference type="OrthoDB" id="501320at2"/>
<name>A0A4R1QQW1_9FIRM</name>
<keyword evidence="6" id="KW-0547">Nucleotide-binding</keyword>
<dbReference type="InterPro" id="IPR003593">
    <property type="entry name" value="AAA+_ATPase"/>
</dbReference>
<dbReference type="PANTHER" id="PTHR43553:SF23">
    <property type="entry name" value="ABC TRANSPORTER ATP-BINDING COMPONENT"/>
    <property type="match status" value="1"/>
</dbReference>
<dbReference type="STRING" id="1469948.GCA_000732725_04119"/>
<dbReference type="AlphaFoldDB" id="A0A4R1QQW1"/>
<feature type="domain" description="ABC transporter" evidence="11">
    <location>
        <begin position="2"/>
        <end position="243"/>
    </location>
</feature>
<comment type="caution">
    <text evidence="12">The sequence shown here is derived from an EMBL/GenBank/DDBJ whole genome shotgun (WGS) entry which is preliminary data.</text>
</comment>
<evidence type="ECO:0000256" key="8">
    <source>
        <dbReference type="ARBA" id="ARBA00022967"/>
    </source>
</evidence>
<evidence type="ECO:0000256" key="5">
    <source>
        <dbReference type="ARBA" id="ARBA00022737"/>
    </source>
</evidence>
<evidence type="ECO:0000256" key="4">
    <source>
        <dbReference type="ARBA" id="ARBA00022475"/>
    </source>
</evidence>
<dbReference type="RefSeq" id="WP_031392737.1">
    <property type="nucleotide sequence ID" value="NZ_JPNB01000003.1"/>
</dbReference>
<evidence type="ECO:0000256" key="2">
    <source>
        <dbReference type="ARBA" id="ARBA00005417"/>
    </source>
</evidence>
<evidence type="ECO:0000256" key="9">
    <source>
        <dbReference type="ARBA" id="ARBA00023136"/>
    </source>
</evidence>
<dbReference type="PROSITE" id="PS50893">
    <property type="entry name" value="ABC_TRANSPORTER_2"/>
    <property type="match status" value="2"/>
</dbReference>
<dbReference type="InterPro" id="IPR003439">
    <property type="entry name" value="ABC_transporter-like_ATP-bd"/>
</dbReference>
<keyword evidence="8" id="KW-1278">Translocase</keyword>
<accession>A0A4R1QQW1</accession>
<keyword evidence="4" id="KW-1003">Cell membrane</keyword>
<evidence type="ECO:0000313" key="13">
    <source>
        <dbReference type="Proteomes" id="UP000295718"/>
    </source>
</evidence>
<keyword evidence="9" id="KW-0472">Membrane</keyword>
<comment type="subcellular location">
    <subcellularLocation>
        <location evidence="1">Cell membrane</location>
        <topology evidence="1">Peripheral membrane protein</topology>
    </subcellularLocation>
</comment>
<dbReference type="InterPro" id="IPR050095">
    <property type="entry name" value="ECF_ABC_transporter_ATP-bd"/>
</dbReference>
<dbReference type="InterPro" id="IPR015856">
    <property type="entry name" value="ABC_transpr_CbiO/EcfA_su"/>
</dbReference>
<comment type="function">
    <text evidence="10">Probably part of an ABC transporter complex. Responsible for energy coupling to the transport system.</text>
</comment>
<protein>
    <submittedName>
        <fullName evidence="12">Energy-coupling factor transport system ATP-binding protein</fullName>
    </submittedName>
</protein>
<dbReference type="GO" id="GO:0016887">
    <property type="term" value="F:ATP hydrolysis activity"/>
    <property type="evidence" value="ECO:0007669"/>
    <property type="project" value="InterPro"/>
</dbReference>
<reference evidence="12 13" key="1">
    <citation type="submission" date="2019-03" db="EMBL/GenBank/DDBJ databases">
        <title>Genomic Encyclopedia of Type Strains, Phase IV (KMG-IV): sequencing the most valuable type-strain genomes for metagenomic binning, comparative biology and taxonomic classification.</title>
        <authorList>
            <person name="Goeker M."/>
        </authorList>
    </citation>
    <scope>NUCLEOTIDE SEQUENCE [LARGE SCALE GENOMIC DNA]</scope>
    <source>
        <strain evidence="12 13">DSM 100556</strain>
    </source>
</reference>
<evidence type="ECO:0000313" key="12">
    <source>
        <dbReference type="EMBL" id="TCL55381.1"/>
    </source>
</evidence>
<dbReference type="Proteomes" id="UP000295718">
    <property type="component" value="Unassembled WGS sequence"/>
</dbReference>
<evidence type="ECO:0000256" key="7">
    <source>
        <dbReference type="ARBA" id="ARBA00022840"/>
    </source>
</evidence>
<feature type="domain" description="ABC transporter" evidence="11">
    <location>
        <begin position="266"/>
        <end position="488"/>
    </location>
</feature>
<dbReference type="SMART" id="SM00382">
    <property type="entry name" value="AAA"/>
    <property type="match status" value="2"/>
</dbReference>
<proteinExistence type="inferred from homology"/>
<evidence type="ECO:0000256" key="1">
    <source>
        <dbReference type="ARBA" id="ARBA00004202"/>
    </source>
</evidence>
<evidence type="ECO:0000259" key="11">
    <source>
        <dbReference type="PROSITE" id="PS50893"/>
    </source>
</evidence>
<evidence type="ECO:0000256" key="10">
    <source>
        <dbReference type="ARBA" id="ARBA00025157"/>
    </source>
</evidence>
<keyword evidence="13" id="KW-1185">Reference proteome</keyword>
<sequence length="501" mass="55764">MIKIDKVSFFYGEDAKADNGIRDISLTIRTGEFVVLCGKSGCGKTTLTRIINGLIPHFYEGQLTGTVHINDYEVTKEPLAKTARKVGSVFQNPRSQFFNVDTTGELAFGCENIGIAVDEIWKRVEDATAKFELAHLRKRSIFELSGGEKQRIACASVYAVHPDIFVLDEPSSNLDAPSVEKLRQVLQKLKEEGKTIVISEHRLHYLAGLADRFIYMENGRITYTFRAEEMWSMKERELAEKGLRCLNIKNIKKHEDGIERLTGERLSICSLVCKYNGKPVLEVPELCLHKGEILAIIGPNGAGKSTFAGCLCGIIKHRGRFDISGKPIRAMERLKNSYMVMQDVNHQLFTESVLDEVTLGAKDKDAEEAKAVLAELELENREDSHPLALSGGQKQRVAIAGAMCTGKQFLIYDEPTSGLDFISMRSTCRLIRKAAKSAFLSAIITHDIEFILECCTAVLHISGGTVCDYYPLDEAGVNKVKDFFIEGLICTPAKAGRWEQL</sequence>
<dbReference type="PANTHER" id="PTHR43553">
    <property type="entry name" value="HEAVY METAL TRANSPORTER"/>
    <property type="match status" value="1"/>
</dbReference>
<dbReference type="CDD" id="cd03225">
    <property type="entry name" value="ABC_cobalt_CbiO_domain1"/>
    <property type="match status" value="1"/>
</dbReference>
<evidence type="ECO:0000256" key="6">
    <source>
        <dbReference type="ARBA" id="ARBA00022741"/>
    </source>
</evidence>
<dbReference type="GO" id="GO:0043190">
    <property type="term" value="C:ATP-binding cassette (ABC) transporter complex"/>
    <property type="evidence" value="ECO:0007669"/>
    <property type="project" value="TreeGrafter"/>
</dbReference>
<gene>
    <name evidence="12" type="ORF">EDD76_11513</name>
</gene>
<dbReference type="GO" id="GO:0005524">
    <property type="term" value="F:ATP binding"/>
    <property type="evidence" value="ECO:0007669"/>
    <property type="project" value="UniProtKB-KW"/>
</dbReference>